<accession>A0ACB9RZY4</accession>
<gene>
    <name evidence="1" type="ORF">MLD38_002625</name>
</gene>
<proteinExistence type="predicted"/>
<name>A0ACB9RZY4_9MYRT</name>
<sequence>MWKDLIVMCLEWKIMTVCDLCTGVRSFWTREHHHLHSFLGQGGQFGQQLRKNLACEWAMENIRSEWPVREPEKVVSLAMFLCMTASSYISRQVICVNGRMTVNRFFPTANVN</sequence>
<organism evidence="1 2">
    <name type="scientific">Melastoma candidum</name>
    <dbReference type="NCBI Taxonomy" id="119954"/>
    <lineage>
        <taxon>Eukaryota</taxon>
        <taxon>Viridiplantae</taxon>
        <taxon>Streptophyta</taxon>
        <taxon>Embryophyta</taxon>
        <taxon>Tracheophyta</taxon>
        <taxon>Spermatophyta</taxon>
        <taxon>Magnoliopsida</taxon>
        <taxon>eudicotyledons</taxon>
        <taxon>Gunneridae</taxon>
        <taxon>Pentapetalae</taxon>
        <taxon>rosids</taxon>
        <taxon>malvids</taxon>
        <taxon>Myrtales</taxon>
        <taxon>Melastomataceae</taxon>
        <taxon>Melastomatoideae</taxon>
        <taxon>Melastomateae</taxon>
        <taxon>Melastoma</taxon>
    </lineage>
</organism>
<protein>
    <submittedName>
        <fullName evidence="1">Uncharacterized protein</fullName>
    </submittedName>
</protein>
<comment type="caution">
    <text evidence="1">The sequence shown here is derived from an EMBL/GenBank/DDBJ whole genome shotgun (WGS) entry which is preliminary data.</text>
</comment>
<keyword evidence="2" id="KW-1185">Reference proteome</keyword>
<dbReference type="EMBL" id="CM042881">
    <property type="protein sequence ID" value="KAI4384475.1"/>
    <property type="molecule type" value="Genomic_DNA"/>
</dbReference>
<dbReference type="Proteomes" id="UP001057402">
    <property type="component" value="Chromosome 2"/>
</dbReference>
<evidence type="ECO:0000313" key="1">
    <source>
        <dbReference type="EMBL" id="KAI4384475.1"/>
    </source>
</evidence>
<reference evidence="2" key="1">
    <citation type="journal article" date="2023" name="Front. Plant Sci.">
        <title>Chromosomal-level genome assembly of Melastoma candidum provides insights into trichome evolution.</title>
        <authorList>
            <person name="Zhong Y."/>
            <person name="Wu W."/>
            <person name="Sun C."/>
            <person name="Zou P."/>
            <person name="Liu Y."/>
            <person name="Dai S."/>
            <person name="Zhou R."/>
        </authorList>
    </citation>
    <scope>NUCLEOTIDE SEQUENCE [LARGE SCALE GENOMIC DNA]</scope>
</reference>
<evidence type="ECO:0000313" key="2">
    <source>
        <dbReference type="Proteomes" id="UP001057402"/>
    </source>
</evidence>